<accession>A0A022XDL1</accession>
<keyword evidence="2" id="KW-1185">Reference proteome</keyword>
<evidence type="ECO:0000313" key="2">
    <source>
        <dbReference type="Proteomes" id="UP000023623"/>
    </source>
</evidence>
<protein>
    <submittedName>
        <fullName evidence="1">Uncharacterized protein</fullName>
    </submittedName>
</protein>
<reference evidence="1 2" key="1">
    <citation type="submission" date="2014-02" db="EMBL/GenBank/DDBJ databases">
        <title>The Genome Sequence of Trichophyton rubrum (morphotype soudanense) CBS 452.61.</title>
        <authorList>
            <consortium name="The Broad Institute Genomics Platform"/>
            <person name="Cuomo C.A."/>
            <person name="White T.C."/>
            <person name="Graser Y."/>
            <person name="Martinez-Rossi N."/>
            <person name="Heitman J."/>
            <person name="Young S.K."/>
            <person name="Zeng Q."/>
            <person name="Gargeya S."/>
            <person name="Abouelleil A."/>
            <person name="Alvarado L."/>
            <person name="Chapman S.B."/>
            <person name="Gainer-Dewar J."/>
            <person name="Goldberg J."/>
            <person name="Griggs A."/>
            <person name="Gujja S."/>
            <person name="Hansen M."/>
            <person name="Howarth C."/>
            <person name="Imamovic A."/>
            <person name="Larimer J."/>
            <person name="Martinez D."/>
            <person name="Murphy C."/>
            <person name="Pearson M.D."/>
            <person name="Persinoti G."/>
            <person name="Poon T."/>
            <person name="Priest M."/>
            <person name="Roberts A.D."/>
            <person name="Saif S."/>
            <person name="Shea T.D."/>
            <person name="Sykes S.N."/>
            <person name="Wortman J."/>
            <person name="Nusbaum C."/>
            <person name="Birren B."/>
        </authorList>
    </citation>
    <scope>NUCLEOTIDE SEQUENCE [LARGE SCALE GENOMIC DNA]</scope>
    <source>
        <strain evidence="1 2">CBS 452.61</strain>
    </source>
</reference>
<sequence length="168" mass="19026">MSMESANCILKGHAFILPGNQFKVLTTVRDAEFQYEQAVKESLNPVVLQFHIPRSSSVPAKQLFRRIVHCIGFFDFAIDSNTSCVTLIRGSYLLSSLDVPGNIPSKYDISTVSPRIRRASLQFLNAGKIIPSYQRLFSARVFHCQFPVNSRFVTSHKDIQFCDIHMIV</sequence>
<dbReference type="AlphaFoldDB" id="A0A022XDL1"/>
<proteinExistence type="predicted"/>
<name>A0A022XDL1_TRISD</name>
<dbReference type="Proteomes" id="UP000023623">
    <property type="component" value="Unassembled WGS sequence"/>
</dbReference>
<dbReference type="HOGENOM" id="CLU_1587674_0_0_1"/>
<evidence type="ECO:0000313" key="1">
    <source>
        <dbReference type="EMBL" id="EZF68564.1"/>
    </source>
</evidence>
<dbReference type="EMBL" id="KK208949">
    <property type="protein sequence ID" value="EZF68564.1"/>
    <property type="molecule type" value="Genomic_DNA"/>
</dbReference>
<organism evidence="1 2">
    <name type="scientific">Trichophyton soudanense CBS 452.61</name>
    <dbReference type="NCBI Taxonomy" id="1215331"/>
    <lineage>
        <taxon>Eukaryota</taxon>
        <taxon>Fungi</taxon>
        <taxon>Dikarya</taxon>
        <taxon>Ascomycota</taxon>
        <taxon>Pezizomycotina</taxon>
        <taxon>Eurotiomycetes</taxon>
        <taxon>Eurotiomycetidae</taxon>
        <taxon>Onygenales</taxon>
        <taxon>Arthrodermataceae</taxon>
        <taxon>Trichophyton</taxon>
    </lineage>
</organism>
<gene>
    <name evidence="1" type="ORF">H105_08895</name>
</gene>